<accession>A0A0F9JXF6</accession>
<protein>
    <submittedName>
        <fullName evidence="1">Uncharacterized protein</fullName>
    </submittedName>
</protein>
<sequence>MPDNEFSDENSPEKEDAVRMALGVEKRFEVFVSAPTTGVVDMKGIVVKAIDEDDARDKAMTLIMEGGVDDDNCEVEENEHNYNFDYDTNNWTAKAHAED</sequence>
<dbReference type="EMBL" id="LAZR01016646">
    <property type="protein sequence ID" value="KKM03608.1"/>
    <property type="molecule type" value="Genomic_DNA"/>
</dbReference>
<dbReference type="AlphaFoldDB" id="A0A0F9JXF6"/>
<proteinExistence type="predicted"/>
<evidence type="ECO:0000313" key="1">
    <source>
        <dbReference type="EMBL" id="KKM03608.1"/>
    </source>
</evidence>
<comment type="caution">
    <text evidence="1">The sequence shown here is derived from an EMBL/GenBank/DDBJ whole genome shotgun (WGS) entry which is preliminary data.</text>
</comment>
<reference evidence="1" key="1">
    <citation type="journal article" date="2015" name="Nature">
        <title>Complex archaea that bridge the gap between prokaryotes and eukaryotes.</title>
        <authorList>
            <person name="Spang A."/>
            <person name="Saw J.H."/>
            <person name="Jorgensen S.L."/>
            <person name="Zaremba-Niedzwiedzka K."/>
            <person name="Martijn J."/>
            <person name="Lind A.E."/>
            <person name="van Eijk R."/>
            <person name="Schleper C."/>
            <person name="Guy L."/>
            <person name="Ettema T.J."/>
        </authorList>
    </citation>
    <scope>NUCLEOTIDE SEQUENCE</scope>
</reference>
<gene>
    <name evidence="1" type="ORF">LCGC14_1772690</name>
</gene>
<name>A0A0F9JXF6_9ZZZZ</name>
<organism evidence="1">
    <name type="scientific">marine sediment metagenome</name>
    <dbReference type="NCBI Taxonomy" id="412755"/>
    <lineage>
        <taxon>unclassified sequences</taxon>
        <taxon>metagenomes</taxon>
        <taxon>ecological metagenomes</taxon>
    </lineage>
</organism>